<protein>
    <recommendedName>
        <fullName evidence="1">DOG1 domain-containing protein</fullName>
    </recommendedName>
</protein>
<dbReference type="PROSITE" id="PS51806">
    <property type="entry name" value="DOG1"/>
    <property type="match status" value="1"/>
</dbReference>
<dbReference type="STRING" id="3988.B9SUW1"/>
<dbReference type="InterPro" id="IPR025422">
    <property type="entry name" value="TGA_domain"/>
</dbReference>
<dbReference type="PANTHER" id="PTHR46354">
    <property type="entry name" value="DOG1 DOMAIN-CONTAINING PROTEIN"/>
    <property type="match status" value="1"/>
</dbReference>
<keyword evidence="3" id="KW-1185">Reference proteome</keyword>
<dbReference type="Pfam" id="PF14144">
    <property type="entry name" value="DOG1"/>
    <property type="match status" value="1"/>
</dbReference>
<dbReference type="eggNOG" id="ENOG502R2CB">
    <property type="taxonomic scope" value="Eukaryota"/>
</dbReference>
<dbReference type="InParanoid" id="B9SUW1"/>
<gene>
    <name evidence="2" type="ORF">RCOM_0251390</name>
</gene>
<accession>B9SUW1</accession>
<dbReference type="GO" id="GO:0043565">
    <property type="term" value="F:sequence-specific DNA binding"/>
    <property type="evidence" value="ECO:0007669"/>
    <property type="project" value="InterPro"/>
</dbReference>
<evidence type="ECO:0000313" key="2">
    <source>
        <dbReference type="EMBL" id="EEF32606.1"/>
    </source>
</evidence>
<proteinExistence type="predicted"/>
<evidence type="ECO:0000313" key="3">
    <source>
        <dbReference type="Proteomes" id="UP000008311"/>
    </source>
</evidence>
<feature type="domain" description="DOG1" evidence="1">
    <location>
        <begin position="16"/>
        <end position="259"/>
    </location>
</feature>
<name>B9SUW1_RICCO</name>
<dbReference type="KEGG" id="rcu:8279649"/>
<reference evidence="3" key="1">
    <citation type="journal article" date="2010" name="Nat. Biotechnol.">
        <title>Draft genome sequence of the oilseed species Ricinus communis.</title>
        <authorList>
            <person name="Chan A.P."/>
            <person name="Crabtree J."/>
            <person name="Zhao Q."/>
            <person name="Lorenzi H."/>
            <person name="Orvis J."/>
            <person name="Puiu D."/>
            <person name="Melake-Berhan A."/>
            <person name="Jones K.M."/>
            <person name="Redman J."/>
            <person name="Chen G."/>
            <person name="Cahoon E.B."/>
            <person name="Gedil M."/>
            <person name="Stanke M."/>
            <person name="Haas B.J."/>
            <person name="Wortman J.R."/>
            <person name="Fraser-Liggett C.M."/>
            <person name="Ravel J."/>
            <person name="Rabinowicz P.D."/>
        </authorList>
    </citation>
    <scope>NUCLEOTIDE SEQUENCE [LARGE SCALE GENOMIC DNA]</scope>
    <source>
        <strain evidence="3">cv. Hale</strain>
    </source>
</reference>
<dbReference type="GO" id="GO:0006351">
    <property type="term" value="P:DNA-templated transcription"/>
    <property type="evidence" value="ECO:0007669"/>
    <property type="project" value="InterPro"/>
</dbReference>
<dbReference type="PANTHER" id="PTHR46354:SF9">
    <property type="entry name" value="PROTEIN INAPERTURATE POLLEN1"/>
    <property type="match status" value="1"/>
</dbReference>
<evidence type="ECO:0000259" key="1">
    <source>
        <dbReference type="PROSITE" id="PS51806"/>
    </source>
</evidence>
<dbReference type="OrthoDB" id="683795at2759"/>
<dbReference type="OMA" id="QNWHVVM"/>
<dbReference type="InterPro" id="IPR051886">
    <property type="entry name" value="Seed_Dev/Stress_Resp_Reg"/>
</dbReference>
<dbReference type="AlphaFoldDB" id="B9SUW1"/>
<dbReference type="EMBL" id="EQ974156">
    <property type="protein sequence ID" value="EEF32606.1"/>
    <property type="molecule type" value="Genomic_DNA"/>
</dbReference>
<sequence length="274" mass="31714">MPNPFSIFSISKRPSTIPFKEYYTDWFNTLKNPLLPLLHQTLCSPSSPALLSSHFNLLLHHLLSYYDSLDLAVTTDPNNLPYLLFPSWKNSLEKPFLFLGDLHPYTFTNLIRSFLDQENNSDDENIRDVVFDRPWPVIMAWKDPSRNLINKIEQIECGLRLIVPALMDRYKRAQAGFVGRLAEDWVAFDGKKEKVEIREAMKVEMEELVSVFIDANRLRRSVISDIVGALNLYQGAVFVEGLAQFLVGFKEPDLLREFEKCKIPISDRVRRNGF</sequence>
<organism evidence="2 3">
    <name type="scientific">Ricinus communis</name>
    <name type="common">Castor bean</name>
    <dbReference type="NCBI Taxonomy" id="3988"/>
    <lineage>
        <taxon>Eukaryota</taxon>
        <taxon>Viridiplantae</taxon>
        <taxon>Streptophyta</taxon>
        <taxon>Embryophyta</taxon>
        <taxon>Tracheophyta</taxon>
        <taxon>Spermatophyta</taxon>
        <taxon>Magnoliopsida</taxon>
        <taxon>eudicotyledons</taxon>
        <taxon>Gunneridae</taxon>
        <taxon>Pentapetalae</taxon>
        <taxon>rosids</taxon>
        <taxon>fabids</taxon>
        <taxon>Malpighiales</taxon>
        <taxon>Euphorbiaceae</taxon>
        <taxon>Acalyphoideae</taxon>
        <taxon>Acalypheae</taxon>
        <taxon>Ricinus</taxon>
    </lineage>
</organism>
<dbReference type="Proteomes" id="UP000008311">
    <property type="component" value="Unassembled WGS sequence"/>
</dbReference>